<evidence type="ECO:0000256" key="2">
    <source>
        <dbReference type="ARBA" id="ARBA00023125"/>
    </source>
</evidence>
<keyword evidence="3" id="KW-0804">Transcription</keyword>
<evidence type="ECO:0000313" key="6">
    <source>
        <dbReference type="EMBL" id="GAA0675889.1"/>
    </source>
</evidence>
<feature type="domain" description="HTH tetR-type" evidence="5">
    <location>
        <begin position="48"/>
        <end position="108"/>
    </location>
</feature>
<dbReference type="InterPro" id="IPR001647">
    <property type="entry name" value="HTH_TetR"/>
</dbReference>
<dbReference type="Pfam" id="PF00440">
    <property type="entry name" value="TetR_N"/>
    <property type="match status" value="1"/>
</dbReference>
<dbReference type="PROSITE" id="PS01081">
    <property type="entry name" value="HTH_TETR_1"/>
    <property type="match status" value="1"/>
</dbReference>
<accession>A0ABP3T8T6</accession>
<feature type="DNA-binding region" description="H-T-H motif" evidence="4">
    <location>
        <begin position="71"/>
        <end position="90"/>
    </location>
</feature>
<dbReference type="SUPFAM" id="SSF46689">
    <property type="entry name" value="Homeodomain-like"/>
    <property type="match status" value="1"/>
</dbReference>
<dbReference type="PRINTS" id="PR00455">
    <property type="entry name" value="HTHTETR"/>
</dbReference>
<dbReference type="Proteomes" id="UP001500238">
    <property type="component" value="Unassembled WGS sequence"/>
</dbReference>
<reference evidence="7" key="1">
    <citation type="journal article" date="2019" name="Int. J. Syst. Evol. Microbiol.">
        <title>The Global Catalogue of Microorganisms (GCM) 10K type strain sequencing project: providing services to taxonomists for standard genome sequencing and annotation.</title>
        <authorList>
            <consortium name="The Broad Institute Genomics Platform"/>
            <consortium name="The Broad Institute Genome Sequencing Center for Infectious Disease"/>
            <person name="Wu L."/>
            <person name="Ma J."/>
        </authorList>
    </citation>
    <scope>NUCLEOTIDE SEQUENCE [LARGE SCALE GENOMIC DNA]</scope>
    <source>
        <strain evidence="7">JCM 14603</strain>
    </source>
</reference>
<gene>
    <name evidence="6" type="ORF">GCM10009102_30330</name>
</gene>
<keyword evidence="1" id="KW-0805">Transcription regulation</keyword>
<proteinExistence type="predicted"/>
<dbReference type="InterPro" id="IPR036271">
    <property type="entry name" value="Tet_transcr_reg_TetR-rel_C_sf"/>
</dbReference>
<name>A0ABP3T8T6_9SPHN</name>
<dbReference type="PROSITE" id="PS50977">
    <property type="entry name" value="HTH_TETR_2"/>
    <property type="match status" value="1"/>
</dbReference>
<protein>
    <submittedName>
        <fullName evidence="6">TetR/AcrR family transcriptional regulator</fullName>
    </submittedName>
</protein>
<comment type="caution">
    <text evidence="6">The sequence shown here is derived from an EMBL/GenBank/DDBJ whole genome shotgun (WGS) entry which is preliminary data.</text>
</comment>
<dbReference type="Gene3D" id="1.10.10.60">
    <property type="entry name" value="Homeodomain-like"/>
    <property type="match status" value="1"/>
</dbReference>
<evidence type="ECO:0000256" key="4">
    <source>
        <dbReference type="PROSITE-ProRule" id="PRU00335"/>
    </source>
</evidence>
<evidence type="ECO:0000259" key="5">
    <source>
        <dbReference type="PROSITE" id="PS50977"/>
    </source>
</evidence>
<dbReference type="Gene3D" id="1.10.357.10">
    <property type="entry name" value="Tetracycline Repressor, domain 2"/>
    <property type="match status" value="1"/>
</dbReference>
<dbReference type="InterPro" id="IPR050109">
    <property type="entry name" value="HTH-type_TetR-like_transc_reg"/>
</dbReference>
<dbReference type="EMBL" id="BAAAES010000011">
    <property type="protein sequence ID" value="GAA0675889.1"/>
    <property type="molecule type" value="Genomic_DNA"/>
</dbReference>
<dbReference type="Pfam" id="PF16859">
    <property type="entry name" value="TetR_C_11"/>
    <property type="match status" value="1"/>
</dbReference>
<dbReference type="PANTHER" id="PTHR30055">
    <property type="entry name" value="HTH-TYPE TRANSCRIPTIONAL REGULATOR RUTR"/>
    <property type="match status" value="1"/>
</dbReference>
<organism evidence="6 7">
    <name type="scientific">Sphingomonas insulae</name>
    <dbReference type="NCBI Taxonomy" id="424800"/>
    <lineage>
        <taxon>Bacteria</taxon>
        <taxon>Pseudomonadati</taxon>
        <taxon>Pseudomonadota</taxon>
        <taxon>Alphaproteobacteria</taxon>
        <taxon>Sphingomonadales</taxon>
        <taxon>Sphingomonadaceae</taxon>
        <taxon>Sphingomonas</taxon>
    </lineage>
</organism>
<evidence type="ECO:0000313" key="7">
    <source>
        <dbReference type="Proteomes" id="UP001500238"/>
    </source>
</evidence>
<dbReference type="InterPro" id="IPR023772">
    <property type="entry name" value="DNA-bd_HTH_TetR-type_CS"/>
</dbReference>
<dbReference type="SUPFAM" id="SSF48498">
    <property type="entry name" value="Tetracyclin repressor-like, C-terminal domain"/>
    <property type="match status" value="1"/>
</dbReference>
<sequence>MAAPYTKRKSFGIIAFRNSYDYMDAMNDQAQSHQHRLLPSRRGRAQDISRDTLIIDAALELLAEQGYHALTMTDVATRAGVSKATLYRRWTAKPDLIADAVATLRPMTAPRYPGLSLRGDLLALMEQAGNCDDRPEIVTATMEMARLHPDLYRTLSERFWKFIRVELEGLARRAAEAGHAPLSEIEIDVMADTVVALLAHHGGPAGNPVPRDRLASFVDHGLLLLLTGTRSSA</sequence>
<dbReference type="InterPro" id="IPR009057">
    <property type="entry name" value="Homeodomain-like_sf"/>
</dbReference>
<evidence type="ECO:0000256" key="1">
    <source>
        <dbReference type="ARBA" id="ARBA00023015"/>
    </source>
</evidence>
<dbReference type="InterPro" id="IPR011075">
    <property type="entry name" value="TetR_C"/>
</dbReference>
<keyword evidence="2 4" id="KW-0238">DNA-binding</keyword>
<dbReference type="PANTHER" id="PTHR30055:SF234">
    <property type="entry name" value="HTH-TYPE TRANSCRIPTIONAL REGULATOR BETI"/>
    <property type="match status" value="1"/>
</dbReference>
<keyword evidence="7" id="KW-1185">Reference proteome</keyword>
<evidence type="ECO:0000256" key="3">
    <source>
        <dbReference type="ARBA" id="ARBA00023163"/>
    </source>
</evidence>